<dbReference type="Gene3D" id="3.30.750.24">
    <property type="entry name" value="STAS domain"/>
    <property type="match status" value="1"/>
</dbReference>
<evidence type="ECO:0000313" key="3">
    <source>
        <dbReference type="Proteomes" id="UP000636453"/>
    </source>
</evidence>
<dbReference type="InterPro" id="IPR058548">
    <property type="entry name" value="MlaB-like_STAS"/>
</dbReference>
<protein>
    <recommendedName>
        <fullName evidence="1">STAS domain-containing protein</fullName>
    </recommendedName>
</protein>
<sequence>MSAASARRDGDTLVFAGALVRAACAALWPQALALVAGARRFDLRAVDAVDSAGLALLAELAERAGGIAIDGAPPGLAELRTAYRLDEALRFAA</sequence>
<dbReference type="AlphaFoldDB" id="A0A918YWF0"/>
<accession>A0A918YWF0</accession>
<comment type="caution">
    <text evidence="2">The sequence shown here is derived from an EMBL/GenBank/DDBJ whole genome shotgun (WGS) entry which is preliminary data.</text>
</comment>
<proteinExistence type="predicted"/>
<dbReference type="InterPro" id="IPR002645">
    <property type="entry name" value="STAS_dom"/>
</dbReference>
<dbReference type="PROSITE" id="PS50801">
    <property type="entry name" value="STAS"/>
    <property type="match status" value="1"/>
</dbReference>
<dbReference type="RefSeq" id="WP_146472133.1">
    <property type="nucleotide sequence ID" value="NZ_BNCF01000002.1"/>
</dbReference>
<dbReference type="Proteomes" id="UP000636453">
    <property type="component" value="Unassembled WGS sequence"/>
</dbReference>
<dbReference type="InterPro" id="IPR036513">
    <property type="entry name" value="STAS_dom_sf"/>
</dbReference>
<dbReference type="EMBL" id="BNCF01000002">
    <property type="protein sequence ID" value="GHE27087.1"/>
    <property type="molecule type" value="Genomic_DNA"/>
</dbReference>
<name>A0A918YWF0_9GAMM</name>
<feature type="domain" description="STAS" evidence="1">
    <location>
        <begin position="41"/>
        <end position="93"/>
    </location>
</feature>
<reference evidence="2" key="2">
    <citation type="submission" date="2020-09" db="EMBL/GenBank/DDBJ databases">
        <authorList>
            <person name="Sun Q."/>
            <person name="Kim S."/>
        </authorList>
    </citation>
    <scope>NUCLEOTIDE SEQUENCE</scope>
    <source>
        <strain evidence="2">KCTC 32020</strain>
    </source>
</reference>
<evidence type="ECO:0000313" key="2">
    <source>
        <dbReference type="EMBL" id="GHE27087.1"/>
    </source>
</evidence>
<keyword evidence="3" id="KW-1185">Reference proteome</keyword>
<dbReference type="Pfam" id="PF13466">
    <property type="entry name" value="STAS_2"/>
    <property type="match status" value="1"/>
</dbReference>
<gene>
    <name evidence="2" type="ORF">GCM10007167_05440</name>
</gene>
<organism evidence="2 3">
    <name type="scientific">Vulcaniibacterium thermophilum</name>
    <dbReference type="NCBI Taxonomy" id="1169913"/>
    <lineage>
        <taxon>Bacteria</taxon>
        <taxon>Pseudomonadati</taxon>
        <taxon>Pseudomonadota</taxon>
        <taxon>Gammaproteobacteria</taxon>
        <taxon>Lysobacterales</taxon>
        <taxon>Lysobacteraceae</taxon>
        <taxon>Vulcaniibacterium</taxon>
    </lineage>
</organism>
<dbReference type="SUPFAM" id="SSF52091">
    <property type="entry name" value="SpoIIaa-like"/>
    <property type="match status" value="1"/>
</dbReference>
<evidence type="ECO:0000259" key="1">
    <source>
        <dbReference type="PROSITE" id="PS50801"/>
    </source>
</evidence>
<reference evidence="2" key="1">
    <citation type="journal article" date="2014" name="Int. J. Syst. Evol. Microbiol.">
        <title>Complete genome sequence of Corynebacterium casei LMG S-19264T (=DSM 44701T), isolated from a smear-ripened cheese.</title>
        <authorList>
            <consortium name="US DOE Joint Genome Institute (JGI-PGF)"/>
            <person name="Walter F."/>
            <person name="Albersmeier A."/>
            <person name="Kalinowski J."/>
            <person name="Ruckert C."/>
        </authorList>
    </citation>
    <scope>NUCLEOTIDE SEQUENCE</scope>
    <source>
        <strain evidence="2">KCTC 32020</strain>
    </source>
</reference>